<dbReference type="OrthoDB" id="9812738at2"/>
<dbReference type="GeneID" id="92500944"/>
<dbReference type="GO" id="GO:0065002">
    <property type="term" value="P:intracellular protein transmembrane transport"/>
    <property type="evidence" value="ECO:0007669"/>
    <property type="project" value="UniProtKB-UniRule"/>
</dbReference>
<feature type="transmembrane region" description="Helical" evidence="9">
    <location>
        <begin position="37"/>
        <end position="63"/>
    </location>
</feature>
<dbReference type="PANTHER" id="PTHR33910:SF1">
    <property type="entry name" value="PROTEIN TRANSLOCASE SUBUNIT SECE"/>
    <property type="match status" value="1"/>
</dbReference>
<comment type="subunit">
    <text evidence="9">Component of the Sec protein translocase complex. Heterotrimer consisting of SecY, SecE and SecG subunits. The heterotrimers can form oligomers, although 1 heterotrimer is thought to be able to translocate proteins. Interacts with the ribosome. Interacts with SecDF, and other proteins may be involved. Interacts with SecA.</text>
</comment>
<dbReference type="STRING" id="1280948.HY36_11110"/>
<comment type="subcellular location">
    <subcellularLocation>
        <location evidence="9">Cell membrane</location>
        <topology evidence="9">Single-pass membrane protein</topology>
    </subcellularLocation>
    <subcellularLocation>
        <location evidence="1">Membrane</location>
    </subcellularLocation>
</comment>
<dbReference type="GO" id="GO:0008320">
    <property type="term" value="F:protein transmembrane transporter activity"/>
    <property type="evidence" value="ECO:0007669"/>
    <property type="project" value="UniProtKB-UniRule"/>
</dbReference>
<keyword evidence="3 9" id="KW-1003">Cell membrane</keyword>
<evidence type="ECO:0000313" key="11">
    <source>
        <dbReference type="Proteomes" id="UP000024547"/>
    </source>
</evidence>
<dbReference type="NCBIfam" id="TIGR00964">
    <property type="entry name" value="secE_bact"/>
    <property type="match status" value="1"/>
</dbReference>
<dbReference type="Pfam" id="PF00584">
    <property type="entry name" value="SecE"/>
    <property type="match status" value="1"/>
</dbReference>
<dbReference type="EMBL" id="AWFH01000062">
    <property type="protein sequence ID" value="KCZ58048.1"/>
    <property type="molecule type" value="Genomic_DNA"/>
</dbReference>
<evidence type="ECO:0000256" key="1">
    <source>
        <dbReference type="ARBA" id="ARBA00004370"/>
    </source>
</evidence>
<dbReference type="RefSeq" id="WP_035555179.1">
    <property type="nucleotide sequence ID" value="NZ_AWFH01000062.1"/>
</dbReference>
<evidence type="ECO:0000256" key="7">
    <source>
        <dbReference type="ARBA" id="ARBA00023010"/>
    </source>
</evidence>
<keyword evidence="7 9" id="KW-0811">Translocation</keyword>
<gene>
    <name evidence="9" type="primary">secE</name>
    <name evidence="10" type="ORF">HY36_11110</name>
</gene>
<evidence type="ECO:0000256" key="2">
    <source>
        <dbReference type="ARBA" id="ARBA00022448"/>
    </source>
</evidence>
<evidence type="ECO:0000256" key="3">
    <source>
        <dbReference type="ARBA" id="ARBA00022475"/>
    </source>
</evidence>
<comment type="similarity">
    <text evidence="9">Belongs to the SecE/SEC61-gamma family.</text>
</comment>
<evidence type="ECO:0000256" key="5">
    <source>
        <dbReference type="ARBA" id="ARBA00022927"/>
    </source>
</evidence>
<reference evidence="10 11" key="1">
    <citation type="journal article" date="2014" name="Antonie Van Leeuwenhoek">
        <title>Hyphomonas beringensis sp. nov. and Hyphomonas chukchiensis sp. nov., isolated from surface seawater of the Bering Sea and Chukchi Sea.</title>
        <authorList>
            <person name="Li C."/>
            <person name="Lai Q."/>
            <person name="Li G."/>
            <person name="Dong C."/>
            <person name="Wang J."/>
            <person name="Liao Y."/>
            <person name="Shao Z."/>
        </authorList>
    </citation>
    <scope>NUCLEOTIDE SEQUENCE [LARGE SCALE GENOMIC DNA]</scope>
    <source>
        <strain evidence="10 11">22II1-22F38</strain>
    </source>
</reference>
<dbReference type="GO" id="GO:0005886">
    <property type="term" value="C:plasma membrane"/>
    <property type="evidence" value="ECO:0007669"/>
    <property type="project" value="UniProtKB-SubCell"/>
</dbReference>
<dbReference type="HAMAP" id="MF_00422">
    <property type="entry name" value="SecE"/>
    <property type="match status" value="1"/>
</dbReference>
<dbReference type="GO" id="GO:0043952">
    <property type="term" value="P:protein transport by the Sec complex"/>
    <property type="evidence" value="ECO:0007669"/>
    <property type="project" value="UniProtKB-UniRule"/>
</dbReference>
<protein>
    <recommendedName>
        <fullName evidence="9">Protein translocase subunit SecE</fullName>
    </recommendedName>
</protein>
<dbReference type="GO" id="GO:0009306">
    <property type="term" value="P:protein secretion"/>
    <property type="evidence" value="ECO:0007669"/>
    <property type="project" value="UniProtKB-UniRule"/>
</dbReference>
<dbReference type="Proteomes" id="UP000024547">
    <property type="component" value="Unassembled WGS sequence"/>
</dbReference>
<evidence type="ECO:0000256" key="4">
    <source>
        <dbReference type="ARBA" id="ARBA00022692"/>
    </source>
</evidence>
<accession>A0A059DXF6</accession>
<evidence type="ECO:0000256" key="6">
    <source>
        <dbReference type="ARBA" id="ARBA00022989"/>
    </source>
</evidence>
<dbReference type="PATRIC" id="fig|1280948.3.peg.3342"/>
<keyword evidence="5 9" id="KW-0653">Protein transport</keyword>
<keyword evidence="8 9" id="KW-0472">Membrane</keyword>
<dbReference type="eggNOG" id="COG0690">
    <property type="taxonomic scope" value="Bacteria"/>
</dbReference>
<evidence type="ECO:0000256" key="8">
    <source>
        <dbReference type="ARBA" id="ARBA00023136"/>
    </source>
</evidence>
<dbReference type="PRINTS" id="PR01650">
    <property type="entry name" value="SECETRNLCASE"/>
</dbReference>
<comment type="caution">
    <text evidence="10">The sequence shown here is derived from an EMBL/GenBank/DDBJ whole genome shotgun (WGS) entry which is preliminary data.</text>
</comment>
<keyword evidence="2 9" id="KW-0813">Transport</keyword>
<proteinExistence type="inferred from homology"/>
<dbReference type="InterPro" id="IPR038379">
    <property type="entry name" value="SecE_sf"/>
</dbReference>
<dbReference type="InterPro" id="IPR005807">
    <property type="entry name" value="SecE_bac"/>
</dbReference>
<organism evidence="10 11">
    <name type="scientific">Hyphomonas atlantica</name>
    <dbReference type="NCBI Taxonomy" id="1280948"/>
    <lineage>
        <taxon>Bacteria</taxon>
        <taxon>Pseudomonadati</taxon>
        <taxon>Pseudomonadota</taxon>
        <taxon>Alphaproteobacteria</taxon>
        <taxon>Hyphomonadales</taxon>
        <taxon>Hyphomonadaceae</taxon>
        <taxon>Hyphomonas</taxon>
    </lineage>
</organism>
<comment type="function">
    <text evidence="9">Essential subunit of the Sec protein translocation channel SecYEG. Clamps together the 2 halves of SecY. May contact the channel plug during translocation.</text>
</comment>
<keyword evidence="11" id="KW-1185">Reference proteome</keyword>
<dbReference type="Gene3D" id="1.20.5.1030">
    <property type="entry name" value="Preprotein translocase secy subunit"/>
    <property type="match status" value="1"/>
</dbReference>
<keyword evidence="6 9" id="KW-1133">Transmembrane helix</keyword>
<dbReference type="PANTHER" id="PTHR33910">
    <property type="entry name" value="PROTEIN TRANSLOCASE SUBUNIT SECE"/>
    <property type="match status" value="1"/>
</dbReference>
<dbReference type="GO" id="GO:0006605">
    <property type="term" value="P:protein targeting"/>
    <property type="evidence" value="ECO:0007669"/>
    <property type="project" value="UniProtKB-UniRule"/>
</dbReference>
<dbReference type="InterPro" id="IPR001901">
    <property type="entry name" value="Translocase_SecE/Sec61-g"/>
</dbReference>
<evidence type="ECO:0000256" key="9">
    <source>
        <dbReference type="HAMAP-Rule" id="MF_00422"/>
    </source>
</evidence>
<keyword evidence="4 9" id="KW-0812">Transmembrane</keyword>
<evidence type="ECO:0000313" key="10">
    <source>
        <dbReference type="EMBL" id="KCZ58048.1"/>
    </source>
</evidence>
<dbReference type="AlphaFoldDB" id="A0A059DXF6"/>
<name>A0A059DXF6_9PROT</name>
<sequence length="69" mass="7802">MADKAKKKRVGPITFFRQVRAEGNKVTWTSRQETIQATIFVVIMSILIALFLFFADFVINLVVKAITGL</sequence>